<dbReference type="AlphaFoldDB" id="A0ABD5S1G4"/>
<feature type="non-terminal residue" evidence="2">
    <location>
        <position position="106"/>
    </location>
</feature>
<comment type="caution">
    <text evidence="2">The sequence shown here is derived from an EMBL/GenBank/DDBJ whole genome shotgun (WGS) entry which is preliminary data.</text>
</comment>
<gene>
    <name evidence="2" type="ORF">ACFQE1_13625</name>
</gene>
<accession>A0ABD5S1G4</accession>
<keyword evidence="3" id="KW-1185">Reference proteome</keyword>
<feature type="compositionally biased region" description="Basic and acidic residues" evidence="1">
    <location>
        <begin position="79"/>
        <end position="106"/>
    </location>
</feature>
<organism evidence="2 3">
    <name type="scientific">Halobium palmae</name>
    <dbReference type="NCBI Taxonomy" id="1776492"/>
    <lineage>
        <taxon>Archaea</taxon>
        <taxon>Methanobacteriati</taxon>
        <taxon>Methanobacteriota</taxon>
        <taxon>Stenosarchaea group</taxon>
        <taxon>Halobacteria</taxon>
        <taxon>Halobacteriales</taxon>
        <taxon>Haloferacaceae</taxon>
        <taxon>Halobium</taxon>
    </lineage>
</organism>
<dbReference type="EMBL" id="JBHSWU010000503">
    <property type="protein sequence ID" value="MFC6725389.1"/>
    <property type="molecule type" value="Genomic_DNA"/>
</dbReference>
<evidence type="ECO:0000313" key="2">
    <source>
        <dbReference type="EMBL" id="MFC6725389.1"/>
    </source>
</evidence>
<feature type="region of interest" description="Disordered" evidence="1">
    <location>
        <begin position="1"/>
        <end position="25"/>
    </location>
</feature>
<proteinExistence type="predicted"/>
<name>A0ABD5S1G4_9EURY</name>
<evidence type="ECO:0000313" key="3">
    <source>
        <dbReference type="Proteomes" id="UP001596328"/>
    </source>
</evidence>
<feature type="compositionally biased region" description="Basic and acidic residues" evidence="1">
    <location>
        <begin position="46"/>
        <end position="62"/>
    </location>
</feature>
<protein>
    <submittedName>
        <fullName evidence="2">Uncharacterized protein</fullName>
    </submittedName>
</protein>
<reference evidence="2 3" key="1">
    <citation type="journal article" date="2019" name="Int. J. Syst. Evol. Microbiol.">
        <title>The Global Catalogue of Microorganisms (GCM) 10K type strain sequencing project: providing services to taxonomists for standard genome sequencing and annotation.</title>
        <authorList>
            <consortium name="The Broad Institute Genomics Platform"/>
            <consortium name="The Broad Institute Genome Sequencing Center for Infectious Disease"/>
            <person name="Wu L."/>
            <person name="Ma J."/>
        </authorList>
    </citation>
    <scope>NUCLEOTIDE SEQUENCE [LARGE SCALE GENOMIC DNA]</scope>
    <source>
        <strain evidence="2 3">NBRC 111368</strain>
    </source>
</reference>
<dbReference type="Proteomes" id="UP001596328">
    <property type="component" value="Unassembled WGS sequence"/>
</dbReference>
<feature type="region of interest" description="Disordered" evidence="1">
    <location>
        <begin position="46"/>
        <end position="106"/>
    </location>
</feature>
<evidence type="ECO:0000256" key="1">
    <source>
        <dbReference type="SAM" id="MobiDB-lite"/>
    </source>
</evidence>
<sequence length="106" mass="11601">MGPGLLSPFAGLLGSRRPPSSADAPGMGMLALTLAPVLRERVERETHIVRERQPKPDSEPERFGSLLRAASPTGSGSADRPDRVLDWRTDRVHTHETTVRPERPDA</sequence>